<keyword evidence="1" id="KW-0812">Transmembrane</keyword>
<organism evidence="2 3">
    <name type="scientific">[Phormidium ambiguum] IAM M-71</name>
    <dbReference type="NCBI Taxonomy" id="454136"/>
    <lineage>
        <taxon>Bacteria</taxon>
        <taxon>Bacillati</taxon>
        <taxon>Cyanobacteriota</taxon>
        <taxon>Cyanophyceae</taxon>
        <taxon>Oscillatoriophycideae</taxon>
        <taxon>Aerosakkonematales</taxon>
        <taxon>Aerosakkonemataceae</taxon>
        <taxon>Floridanema</taxon>
    </lineage>
</organism>
<dbReference type="AlphaFoldDB" id="A0A1U7IB69"/>
<accession>A0A1U7IB69</accession>
<dbReference type="STRING" id="454136.NIES2119_22270"/>
<reference evidence="2 3" key="1">
    <citation type="submission" date="2016-11" db="EMBL/GenBank/DDBJ databases">
        <title>Draft Genome Sequences of Nine Cyanobacterial Strains from Diverse Habitats.</title>
        <authorList>
            <person name="Zhu T."/>
            <person name="Hou S."/>
            <person name="Lu X."/>
            <person name="Hess W.R."/>
        </authorList>
    </citation>
    <scope>NUCLEOTIDE SEQUENCE [LARGE SCALE GENOMIC DNA]</scope>
    <source>
        <strain evidence="2 3">IAM M-71</strain>
    </source>
</reference>
<evidence type="ECO:0000313" key="3">
    <source>
        <dbReference type="Proteomes" id="UP000185860"/>
    </source>
</evidence>
<comment type="caution">
    <text evidence="2">The sequence shown here is derived from an EMBL/GenBank/DDBJ whole genome shotgun (WGS) entry which is preliminary data.</text>
</comment>
<protein>
    <submittedName>
        <fullName evidence="2">Uncharacterized protein</fullName>
    </submittedName>
</protein>
<name>A0A1U7IB69_9CYAN</name>
<evidence type="ECO:0000313" key="2">
    <source>
        <dbReference type="EMBL" id="OKH33833.1"/>
    </source>
</evidence>
<keyword evidence="1" id="KW-0472">Membrane</keyword>
<dbReference type="OrthoDB" id="469013at2"/>
<sequence length="568" mass="66030">MNFDRVTVDPKTSFIYFVYPFLFDTGEFEARVKAIDTAQLPGRDRTHKIWEPQKFSETDLLLHVANYLNAEINPTARFWRLSDAVRDTFGFRGGKTDWYLSTPQGKIQFCFGEEQGKGNKVVELVLFKVGVGFVIVRSQPTSNQVNDWLNFIHYFRFSSKRQNVKVKAEKRHRNQETQQTELCPFFPELAGGIQQHPDGSGELYEILKVLLNTALEPVPLFWQLKKFIPDFERRNLSLKPQLWLTFWKYNKLWLTLKLGNLSQKSLPQLCSNFLAIWESSPWWKEVFVPGQMLSFTALFVNNCSENDIPYLLYKLHNFFPIGELGDNPALGDLEIDRSTRICYGKEQWFNFSLEGSSFLAVDAPKSKFYQQNLPAHLRDRYFLLFLLALHQRFTLMMLSAKVADNWVVDEDAKIDAKRQKLFEEIRNQLLVFTARGYYTQAMQREQHHRCYQKWHEVFDLERLYQEVSDEVREMHEYSLMRQTRRLERTIQIIGVAAGTGGIVASSTSAYIKEPLKLNFSGKLDTIHPGVSALMLSLLLGVIAGGLTWLGTGGWNWLLTNIKQSFFKN</sequence>
<feature type="transmembrane region" description="Helical" evidence="1">
    <location>
        <begin position="490"/>
        <end position="511"/>
    </location>
</feature>
<proteinExistence type="predicted"/>
<keyword evidence="1" id="KW-1133">Transmembrane helix</keyword>
<dbReference type="RefSeq" id="WP_073595692.1">
    <property type="nucleotide sequence ID" value="NZ_MRCE01000026.1"/>
</dbReference>
<gene>
    <name evidence="2" type="ORF">NIES2119_22270</name>
</gene>
<feature type="transmembrane region" description="Helical" evidence="1">
    <location>
        <begin position="531"/>
        <end position="558"/>
    </location>
</feature>
<dbReference type="EMBL" id="MRCE01000026">
    <property type="protein sequence ID" value="OKH33833.1"/>
    <property type="molecule type" value="Genomic_DNA"/>
</dbReference>
<evidence type="ECO:0000256" key="1">
    <source>
        <dbReference type="SAM" id="Phobius"/>
    </source>
</evidence>
<dbReference type="Proteomes" id="UP000185860">
    <property type="component" value="Unassembled WGS sequence"/>
</dbReference>